<dbReference type="InterPro" id="IPR005904">
    <property type="entry name" value="Hxn_phspho_trans"/>
</dbReference>
<evidence type="ECO:0000256" key="7">
    <source>
        <dbReference type="ARBA" id="ARBA00022676"/>
    </source>
</evidence>
<dbReference type="InterPro" id="IPR000836">
    <property type="entry name" value="PRTase_dom"/>
</dbReference>
<protein>
    <recommendedName>
        <fullName evidence="5 15">Hypoxanthine phosphoribosyltransferase</fullName>
        <ecNumber evidence="5 15">2.4.2.8</ecNumber>
    </recommendedName>
</protein>
<dbReference type="PANTHER" id="PTHR43340:SF1">
    <property type="entry name" value="HYPOXANTHINE PHOSPHORIBOSYLTRANSFERASE"/>
    <property type="match status" value="1"/>
</dbReference>
<proteinExistence type="inferred from homology"/>
<dbReference type="GO" id="GO:0005829">
    <property type="term" value="C:cytosol"/>
    <property type="evidence" value="ECO:0007669"/>
    <property type="project" value="TreeGrafter"/>
</dbReference>
<name>A0A484HLU4_9BACT</name>
<comment type="cofactor">
    <cofactor evidence="1 15">
        <name>Mg(2+)</name>
        <dbReference type="ChEBI" id="CHEBI:18420"/>
    </cofactor>
</comment>
<dbReference type="AlphaFoldDB" id="A0A484HLU4"/>
<dbReference type="GO" id="GO:0000287">
    <property type="term" value="F:magnesium ion binding"/>
    <property type="evidence" value="ECO:0007669"/>
    <property type="project" value="TreeGrafter"/>
</dbReference>
<keyword evidence="7 15" id="KW-0328">Glycosyltransferase</keyword>
<reference evidence="17" key="1">
    <citation type="submission" date="2019-01" db="EMBL/GenBank/DDBJ databases">
        <authorList>
            <consortium name="Genoscope - CEA"/>
            <person name="William W."/>
        </authorList>
    </citation>
    <scope>NUCLEOTIDE SEQUENCE</scope>
    <source>
        <strain evidence="17">CR-1</strain>
    </source>
</reference>
<dbReference type="GO" id="GO:0006166">
    <property type="term" value="P:purine ribonucleoside salvage"/>
    <property type="evidence" value="ECO:0007669"/>
    <property type="project" value="UniProtKB-KW"/>
</dbReference>
<dbReference type="GO" id="GO:0052657">
    <property type="term" value="F:guanine phosphoribosyltransferase activity"/>
    <property type="evidence" value="ECO:0007669"/>
    <property type="project" value="UniProtKB-ARBA"/>
</dbReference>
<keyword evidence="11 15" id="KW-0547">Nucleotide-binding</keyword>
<comment type="catalytic activity">
    <reaction evidence="14">
        <text>IMP + diphosphate = hypoxanthine + 5-phospho-alpha-D-ribose 1-diphosphate</text>
        <dbReference type="Rhea" id="RHEA:17973"/>
        <dbReference type="ChEBI" id="CHEBI:17368"/>
        <dbReference type="ChEBI" id="CHEBI:33019"/>
        <dbReference type="ChEBI" id="CHEBI:58017"/>
        <dbReference type="ChEBI" id="CHEBI:58053"/>
        <dbReference type="EC" id="2.4.2.8"/>
    </reaction>
    <physiologicalReaction direction="right-to-left" evidence="14">
        <dbReference type="Rhea" id="RHEA:17975"/>
    </physiologicalReaction>
</comment>
<dbReference type="UniPathway" id="UPA00591">
    <property type="reaction ID" value="UER00648"/>
</dbReference>
<evidence type="ECO:0000256" key="8">
    <source>
        <dbReference type="ARBA" id="ARBA00022679"/>
    </source>
</evidence>
<keyword evidence="6 15" id="KW-0963">Cytoplasm</keyword>
<feature type="domain" description="Phosphoribosyltransferase" evidence="16">
    <location>
        <begin position="11"/>
        <end position="156"/>
    </location>
</feature>
<evidence type="ECO:0000256" key="4">
    <source>
        <dbReference type="ARBA" id="ARBA00008391"/>
    </source>
</evidence>
<evidence type="ECO:0000256" key="1">
    <source>
        <dbReference type="ARBA" id="ARBA00001946"/>
    </source>
</evidence>
<evidence type="ECO:0000256" key="14">
    <source>
        <dbReference type="ARBA" id="ARBA00049402"/>
    </source>
</evidence>
<comment type="catalytic activity">
    <reaction evidence="13">
        <text>GMP + diphosphate = guanine + 5-phospho-alpha-D-ribose 1-diphosphate</text>
        <dbReference type="Rhea" id="RHEA:25424"/>
        <dbReference type="ChEBI" id="CHEBI:16235"/>
        <dbReference type="ChEBI" id="CHEBI:33019"/>
        <dbReference type="ChEBI" id="CHEBI:58017"/>
        <dbReference type="ChEBI" id="CHEBI:58115"/>
        <dbReference type="EC" id="2.4.2.8"/>
    </reaction>
    <physiologicalReaction direction="right-to-left" evidence="13">
        <dbReference type="Rhea" id="RHEA:25426"/>
    </physiologicalReaction>
</comment>
<evidence type="ECO:0000256" key="10">
    <source>
        <dbReference type="ARBA" id="ARBA00022726"/>
    </source>
</evidence>
<dbReference type="FunFam" id="3.40.50.2020:FF:000006">
    <property type="entry name" value="Hypoxanthine phosphoribosyltransferase"/>
    <property type="match status" value="1"/>
</dbReference>
<evidence type="ECO:0000256" key="11">
    <source>
        <dbReference type="ARBA" id="ARBA00022741"/>
    </source>
</evidence>
<comment type="pathway">
    <text evidence="3 15">Purine metabolism; IMP biosynthesis via salvage pathway; IMP from hypoxanthine: step 1/1.</text>
</comment>
<keyword evidence="10 15" id="KW-0660">Purine salvage</keyword>
<dbReference type="CDD" id="cd06223">
    <property type="entry name" value="PRTases_typeI"/>
    <property type="match status" value="1"/>
</dbReference>
<evidence type="ECO:0000256" key="13">
    <source>
        <dbReference type="ARBA" id="ARBA00048811"/>
    </source>
</evidence>
<dbReference type="Gene3D" id="3.40.50.2020">
    <property type="match status" value="1"/>
</dbReference>
<dbReference type="GO" id="GO:0006178">
    <property type="term" value="P:guanine salvage"/>
    <property type="evidence" value="ECO:0007669"/>
    <property type="project" value="TreeGrafter"/>
</dbReference>
<evidence type="ECO:0000259" key="16">
    <source>
        <dbReference type="Pfam" id="PF00156"/>
    </source>
</evidence>
<evidence type="ECO:0000256" key="9">
    <source>
        <dbReference type="ARBA" id="ARBA00022723"/>
    </source>
</evidence>
<accession>A0A484HLU4</accession>
<dbReference type="EMBL" id="CAACVI010000023">
    <property type="protein sequence ID" value="VEN74251.1"/>
    <property type="molecule type" value="Genomic_DNA"/>
</dbReference>
<dbReference type="NCBIfam" id="TIGR01203">
    <property type="entry name" value="HGPRTase"/>
    <property type="match status" value="1"/>
</dbReference>
<evidence type="ECO:0000256" key="5">
    <source>
        <dbReference type="ARBA" id="ARBA00011895"/>
    </source>
</evidence>
<evidence type="ECO:0000256" key="6">
    <source>
        <dbReference type="ARBA" id="ARBA00022490"/>
    </source>
</evidence>
<evidence type="ECO:0000256" key="2">
    <source>
        <dbReference type="ARBA" id="ARBA00004496"/>
    </source>
</evidence>
<dbReference type="PANTHER" id="PTHR43340">
    <property type="entry name" value="HYPOXANTHINE-GUANINE PHOSPHORIBOSYLTRANSFERASE"/>
    <property type="match status" value="1"/>
</dbReference>
<dbReference type="EC" id="2.4.2.8" evidence="5 15"/>
<evidence type="ECO:0000313" key="17">
    <source>
        <dbReference type="EMBL" id="VEN74251.1"/>
    </source>
</evidence>
<evidence type="ECO:0000256" key="12">
    <source>
        <dbReference type="ARBA" id="ARBA00022842"/>
    </source>
</evidence>
<dbReference type="GO" id="GO:0032264">
    <property type="term" value="P:IMP salvage"/>
    <property type="evidence" value="ECO:0007669"/>
    <property type="project" value="UniProtKB-UniPathway"/>
</dbReference>
<dbReference type="InterPro" id="IPR029057">
    <property type="entry name" value="PRTase-like"/>
</dbReference>
<dbReference type="Pfam" id="PF00156">
    <property type="entry name" value="Pribosyltran"/>
    <property type="match status" value="1"/>
</dbReference>
<dbReference type="GO" id="GO:0032263">
    <property type="term" value="P:GMP salvage"/>
    <property type="evidence" value="ECO:0007669"/>
    <property type="project" value="TreeGrafter"/>
</dbReference>
<keyword evidence="8 15" id="KW-0808">Transferase</keyword>
<organism evidence="17">
    <name type="scientific">uncultured Desulfobacteraceae bacterium</name>
    <dbReference type="NCBI Taxonomy" id="218296"/>
    <lineage>
        <taxon>Bacteria</taxon>
        <taxon>Pseudomonadati</taxon>
        <taxon>Thermodesulfobacteriota</taxon>
        <taxon>Desulfobacteria</taxon>
        <taxon>Desulfobacterales</taxon>
        <taxon>Desulfobacteraceae</taxon>
        <taxon>environmental samples</taxon>
    </lineage>
</organism>
<dbReference type="GO" id="GO:0046100">
    <property type="term" value="P:hypoxanthine metabolic process"/>
    <property type="evidence" value="ECO:0007669"/>
    <property type="project" value="TreeGrafter"/>
</dbReference>
<evidence type="ECO:0000256" key="3">
    <source>
        <dbReference type="ARBA" id="ARBA00004669"/>
    </source>
</evidence>
<dbReference type="InterPro" id="IPR050408">
    <property type="entry name" value="HGPRT"/>
</dbReference>
<comment type="similarity">
    <text evidence="4 15">Belongs to the purine/pyrimidine phosphoribosyltransferase family.</text>
</comment>
<sequence>MKLIPTIEKNEIQKRISQVAEDISSDYAGRDLVMVGVLKGAFIFLADLARQLTLPLSIDFIQVSSYGDALESSGNITVKQDIGMDIQGRHALLVEDIIDTGATLSFLVERMKSRGAASVKTCVLVDKRERRKTGLKPDYTCHVIEKGFLVGYGLDYGERFRNLPDICRLIEQPGAGQDAL</sequence>
<dbReference type="SUPFAM" id="SSF53271">
    <property type="entry name" value="PRTase-like"/>
    <property type="match status" value="1"/>
</dbReference>
<keyword evidence="9 15" id="KW-0479">Metal-binding</keyword>
<comment type="subcellular location">
    <subcellularLocation>
        <location evidence="2 15">Cytoplasm</location>
    </subcellularLocation>
</comment>
<dbReference type="GO" id="GO:0004422">
    <property type="term" value="F:hypoxanthine phosphoribosyltransferase activity"/>
    <property type="evidence" value="ECO:0007669"/>
    <property type="project" value="InterPro"/>
</dbReference>
<gene>
    <name evidence="17" type="primary">hpt</name>
    <name evidence="17" type="ORF">EPICR_30186</name>
</gene>
<evidence type="ECO:0000256" key="15">
    <source>
        <dbReference type="RuleBase" id="RU364099"/>
    </source>
</evidence>
<dbReference type="GO" id="GO:0000166">
    <property type="term" value="F:nucleotide binding"/>
    <property type="evidence" value="ECO:0007669"/>
    <property type="project" value="UniProtKB-KW"/>
</dbReference>
<keyword evidence="12 15" id="KW-0460">Magnesium</keyword>